<comment type="caution">
    <text evidence="1">The sequence shown here is derived from an EMBL/GenBank/DDBJ whole genome shotgun (WGS) entry which is preliminary data.</text>
</comment>
<protein>
    <recommendedName>
        <fullName evidence="3">Holliday junction nuclease RuvC</fullName>
    </recommendedName>
</protein>
<name>A0ABX3JQE2_9BACL</name>
<dbReference type="EMBL" id="MRVI01000002">
    <property type="protein sequence ID" value="OOC59066.1"/>
    <property type="molecule type" value="Genomic_DNA"/>
</dbReference>
<evidence type="ECO:0008006" key="3">
    <source>
        <dbReference type="Google" id="ProtNLM"/>
    </source>
</evidence>
<proteinExistence type="predicted"/>
<gene>
    <name evidence="1" type="ORF">BBD40_25805</name>
</gene>
<accession>A0ABX3JQE2</accession>
<dbReference type="SUPFAM" id="SSF53098">
    <property type="entry name" value="Ribonuclease H-like"/>
    <property type="match status" value="1"/>
</dbReference>
<dbReference type="RefSeq" id="WP_077569957.1">
    <property type="nucleotide sequence ID" value="NZ_MRVI01000002.1"/>
</dbReference>
<reference evidence="1 2" key="1">
    <citation type="submission" date="2016-12" db="EMBL/GenBank/DDBJ databases">
        <title>Genome sequencing and description of Paenibacillus sp. nov. from high altitude lake in the Indian Trans- Himalayas.</title>
        <authorList>
            <person name="Kiran S."/>
            <person name="Swarnkar M.K."/>
            <person name="Rana A."/>
            <person name="Tewari R."/>
            <person name="Gulati A."/>
        </authorList>
    </citation>
    <scope>NUCLEOTIDE SEQUENCE [LARGE SCALE GENOMIC DNA]</scope>
    <source>
        <strain evidence="1 2">IHBB 9951</strain>
    </source>
</reference>
<dbReference type="InterPro" id="IPR036397">
    <property type="entry name" value="RNaseH_sf"/>
</dbReference>
<dbReference type="Proteomes" id="UP000189059">
    <property type="component" value="Unassembled WGS sequence"/>
</dbReference>
<evidence type="ECO:0000313" key="1">
    <source>
        <dbReference type="EMBL" id="OOC59066.1"/>
    </source>
</evidence>
<evidence type="ECO:0000313" key="2">
    <source>
        <dbReference type="Proteomes" id="UP000189059"/>
    </source>
</evidence>
<organism evidence="1 2">
    <name type="scientific">Paenibacillus ihbetae</name>
    <dbReference type="NCBI Taxonomy" id="1870820"/>
    <lineage>
        <taxon>Bacteria</taxon>
        <taxon>Bacillati</taxon>
        <taxon>Bacillota</taxon>
        <taxon>Bacilli</taxon>
        <taxon>Bacillales</taxon>
        <taxon>Paenibacillaceae</taxon>
        <taxon>Paenibacillus</taxon>
    </lineage>
</organism>
<keyword evidence="2" id="KW-1185">Reference proteome</keyword>
<dbReference type="InterPro" id="IPR012337">
    <property type="entry name" value="RNaseH-like_sf"/>
</dbReference>
<sequence length="180" mass="19887">MSRYVGVDHSTKTGVAILDPDGNVLKRIEIQADGALDAGRINDVVVRTLRLIQPTDKVAIEGFSHGSTGSFVGQQYAIGWAIRIGLHVRKQKYIEVAPTQLKKFASGVGKGSKDDLILPIFKRWGFEHPSDNVRDAFVLAQVIRAIHEPVELTKPQQEVIHNIINPPAKKPANKKKKRGK</sequence>
<dbReference type="Gene3D" id="3.30.420.10">
    <property type="entry name" value="Ribonuclease H-like superfamily/Ribonuclease H"/>
    <property type="match status" value="1"/>
</dbReference>